<dbReference type="EMBL" id="MDTU01000003">
    <property type="protein sequence ID" value="ODN41434.1"/>
    <property type="molecule type" value="Genomic_DNA"/>
</dbReference>
<organism evidence="2 3">
    <name type="scientific">Piscirickettsia litoralis</name>
    <dbReference type="NCBI Taxonomy" id="1891921"/>
    <lineage>
        <taxon>Bacteria</taxon>
        <taxon>Pseudomonadati</taxon>
        <taxon>Pseudomonadota</taxon>
        <taxon>Gammaproteobacteria</taxon>
        <taxon>Thiotrichales</taxon>
        <taxon>Piscirickettsiaceae</taxon>
        <taxon>Piscirickettsia</taxon>
    </lineage>
</organism>
<gene>
    <name evidence="2" type="ORF">BGC07_16465</name>
</gene>
<dbReference type="RefSeq" id="WP_069314227.1">
    <property type="nucleotide sequence ID" value="NZ_MDTU01000003.1"/>
</dbReference>
<evidence type="ECO:0000313" key="2">
    <source>
        <dbReference type="EMBL" id="ODN41434.1"/>
    </source>
</evidence>
<proteinExistence type="predicted"/>
<reference evidence="2 3" key="1">
    <citation type="submission" date="2016-08" db="EMBL/GenBank/DDBJ databases">
        <title>Draft genome sequence of Candidatus Piscirickettsia litoralis, from seawater.</title>
        <authorList>
            <person name="Wan X."/>
            <person name="Lee A.J."/>
            <person name="Hou S."/>
            <person name="Donachie S.P."/>
        </authorList>
    </citation>
    <scope>NUCLEOTIDE SEQUENCE [LARGE SCALE GENOMIC DNA]</scope>
    <source>
        <strain evidence="2 3">Y2</strain>
    </source>
</reference>
<keyword evidence="3" id="KW-1185">Reference proteome</keyword>
<dbReference type="Pfam" id="PF18871">
    <property type="entry name" value="HEPN_Toprim_N"/>
    <property type="match status" value="1"/>
</dbReference>
<evidence type="ECO:0000313" key="3">
    <source>
        <dbReference type="Proteomes" id="UP000094329"/>
    </source>
</evidence>
<dbReference type="Proteomes" id="UP000094329">
    <property type="component" value="Unassembled WGS sequence"/>
</dbReference>
<dbReference type="InterPro" id="IPR041487">
    <property type="entry name" value="HEPN/Toprim-NTD1"/>
</dbReference>
<feature type="domain" description="HEPN/Toprim N-terminal" evidence="1">
    <location>
        <begin position="1"/>
        <end position="226"/>
    </location>
</feature>
<accession>A0ABX2ZXU3</accession>
<comment type="caution">
    <text evidence="2">The sequence shown here is derived from an EMBL/GenBank/DDBJ whole genome shotgun (WGS) entry which is preliminary data.</text>
</comment>
<evidence type="ECO:0000259" key="1">
    <source>
        <dbReference type="Pfam" id="PF18871"/>
    </source>
</evidence>
<protein>
    <recommendedName>
        <fullName evidence="1">HEPN/Toprim N-terminal domain-containing protein</fullName>
    </recommendedName>
</protein>
<sequence>MGTEITLRIENITLTYSKNDIGDDHSSIFQEKDHMPVTSDQINYDYFKEAGKSPGHMEAALVRSLKEIKPRLKLLGFNLQHAEDEYNKKIKEADDNLIYEEIDFNKKERPTFTEFCKLITQRPVSSFSDEYIDYEDQEKEMYKIRGRLTNCKFKSLPSFERAEADSYSESSYFSYLIGFIDPYSILIILAENEENLEARVIWQYGPLVYAGWASKSDFISGSNRNEKFLLLTEGKSDTKIIKHALENLYPEIYDFFNFIDLDINGINHPFFKASELAKLVKSLVTMDIQNKTVAIFDNDAEGNEQYETINTDKLPENIQIMLLPKLSEFNNFPTIGPDGESYGDINGKAVAIECFLDLDSGEEPKAKVRWNSYKKKVGLYQGALDSKETYSNKFCKQTRESLMDGSYDTRKIKILIDALLEKCYLISKQ</sequence>
<name>A0ABX2ZXU3_9GAMM</name>